<dbReference type="SMART" id="SM00458">
    <property type="entry name" value="RICIN"/>
    <property type="match status" value="2"/>
</dbReference>
<feature type="domain" description="Ricin B lectin" evidence="6">
    <location>
        <begin position="343"/>
        <end position="480"/>
    </location>
</feature>
<keyword evidence="3" id="KW-0325">Glycoprotein</keyword>
<evidence type="ECO:0000259" key="6">
    <source>
        <dbReference type="SMART" id="SM00458"/>
    </source>
</evidence>
<evidence type="ECO:0000256" key="5">
    <source>
        <dbReference type="SAM" id="SignalP"/>
    </source>
</evidence>
<protein>
    <recommendedName>
        <fullName evidence="4">Ribosome-inactivating protein</fullName>
    </recommendedName>
    <component>
        <recommendedName>
            <fullName evidence="4">Ribosome-inactivating protein chain A</fullName>
        </recommendedName>
        <alternativeName>
            <fullName evidence="4">rRNA N-glycosidase</fullName>
            <ecNumber evidence="4">3.2.2.22</ecNumber>
        </alternativeName>
    </component>
    <component>
        <recommendedName>
            <fullName evidence="4">Ribosome-inactivating protein chain B</fullName>
        </recommendedName>
    </component>
</protein>
<keyword evidence="4" id="KW-0611">Plant defense</keyword>
<dbReference type="OrthoDB" id="1642280at2759"/>
<organism evidence="7 8">
    <name type="scientific">Turnera subulata</name>
    <dbReference type="NCBI Taxonomy" id="218843"/>
    <lineage>
        <taxon>Eukaryota</taxon>
        <taxon>Viridiplantae</taxon>
        <taxon>Streptophyta</taxon>
        <taxon>Embryophyta</taxon>
        <taxon>Tracheophyta</taxon>
        <taxon>Spermatophyta</taxon>
        <taxon>Magnoliopsida</taxon>
        <taxon>eudicotyledons</taxon>
        <taxon>Gunneridae</taxon>
        <taxon>Pentapetalae</taxon>
        <taxon>rosids</taxon>
        <taxon>fabids</taxon>
        <taxon>Malpighiales</taxon>
        <taxon>Passifloraceae</taxon>
        <taxon>Turnera</taxon>
    </lineage>
</organism>
<keyword evidence="5" id="KW-0732">Signal</keyword>
<evidence type="ECO:0000256" key="1">
    <source>
        <dbReference type="ARBA" id="ARBA00010414"/>
    </source>
</evidence>
<dbReference type="InterPro" id="IPR016139">
    <property type="entry name" value="Ribosome_inactivat_prot_sub2"/>
</dbReference>
<comment type="caution">
    <text evidence="7">The sequence shown here is derived from an EMBL/GenBank/DDBJ whole genome shotgun (WGS) entry which is preliminary data.</text>
</comment>
<comment type="similarity">
    <text evidence="1">In the N-terminal section; belongs to the ribosome-inactivating protein family. Type 2 RIP subfamily.</text>
</comment>
<reference evidence="7" key="2">
    <citation type="journal article" date="2023" name="Plants (Basel)">
        <title>Annotation of the Turnera subulata (Passifloraceae) Draft Genome Reveals the S-Locus Evolved after the Divergence of Turneroideae from Passifloroideae in a Stepwise Manner.</title>
        <authorList>
            <person name="Henning P.M."/>
            <person name="Roalson E.H."/>
            <person name="Mir W."/>
            <person name="McCubbin A.G."/>
            <person name="Shore J.S."/>
        </authorList>
    </citation>
    <scope>NUCLEOTIDE SEQUENCE</scope>
    <source>
        <strain evidence="7">F60SS</strain>
    </source>
</reference>
<gene>
    <name evidence="7" type="ORF">Tsubulata_028472</name>
</gene>
<comment type="function">
    <text evidence="4">The A chain is responsible for inhibiting protein synthesis through the catalytic inactivation of 60S ribosomal subunits by removing adenine from position 4,324 of 28S rRNA. The B chain binds to cell receptors and probably facilitates the entry into the cell of the A chain; B chains are also responsible for cell agglutination (lectin activity).</text>
</comment>
<keyword evidence="4" id="KW-0652">Protein synthesis inhibitor</keyword>
<evidence type="ECO:0000313" key="8">
    <source>
        <dbReference type="Proteomes" id="UP001141552"/>
    </source>
</evidence>
<dbReference type="AlphaFoldDB" id="A0A9Q0FN13"/>
<proteinExistence type="inferred from homology"/>
<dbReference type="SUPFAM" id="SSF56371">
    <property type="entry name" value="Ribosome inactivating proteins (RIP)"/>
    <property type="match status" value="1"/>
</dbReference>
<dbReference type="InterPro" id="IPR000772">
    <property type="entry name" value="Ricin_B_lectin"/>
</dbReference>
<dbReference type="Pfam" id="PF00161">
    <property type="entry name" value="RIP"/>
    <property type="match status" value="1"/>
</dbReference>
<dbReference type="PROSITE" id="PS50231">
    <property type="entry name" value="RICIN_B_LECTIN"/>
    <property type="match status" value="2"/>
</dbReference>
<evidence type="ECO:0000256" key="4">
    <source>
        <dbReference type="RuleBase" id="RU004915"/>
    </source>
</evidence>
<keyword evidence="8" id="KW-1185">Reference proteome</keyword>
<comment type="subunit">
    <text evidence="4">Might form dimers or tetramers of disulfide-linked A and B chains.</text>
</comment>
<dbReference type="PANTHER" id="PTHR33453">
    <property type="match status" value="1"/>
</dbReference>
<dbReference type="GO" id="GO:0030598">
    <property type="term" value="F:rRNA N-glycosylase activity"/>
    <property type="evidence" value="ECO:0007669"/>
    <property type="project" value="UniProtKB-EC"/>
</dbReference>
<evidence type="ECO:0000256" key="2">
    <source>
        <dbReference type="ARBA" id="ARBA00023157"/>
    </source>
</evidence>
<dbReference type="InterPro" id="IPR035992">
    <property type="entry name" value="Ricin_B-like_lectins"/>
</dbReference>
<name>A0A9Q0FN13_9ROSI</name>
<dbReference type="GO" id="GO:0017148">
    <property type="term" value="P:negative regulation of translation"/>
    <property type="evidence" value="ECO:0007669"/>
    <property type="project" value="UniProtKB-KW"/>
</dbReference>
<feature type="signal peptide" evidence="5">
    <location>
        <begin position="1"/>
        <end position="33"/>
    </location>
</feature>
<dbReference type="Gene3D" id="4.10.470.10">
    <property type="entry name" value="Ricin (A Subunit), domain 2"/>
    <property type="match status" value="1"/>
</dbReference>
<dbReference type="Gene3D" id="2.80.10.50">
    <property type="match status" value="2"/>
</dbReference>
<dbReference type="EC" id="3.2.2.22" evidence="4"/>
<dbReference type="Proteomes" id="UP001141552">
    <property type="component" value="Unassembled WGS sequence"/>
</dbReference>
<comment type="catalytic activity">
    <reaction evidence="4">
        <text>Endohydrolysis of the N-glycosidic bond at one specific adenosine on the 28S rRNA.</text>
        <dbReference type="EC" id="3.2.2.22"/>
    </reaction>
</comment>
<reference evidence="7" key="1">
    <citation type="submission" date="2022-02" db="EMBL/GenBank/DDBJ databases">
        <authorList>
            <person name="Henning P.M."/>
            <person name="McCubbin A.G."/>
            <person name="Shore J.S."/>
        </authorList>
    </citation>
    <scope>NUCLEOTIDE SEQUENCE</scope>
    <source>
        <strain evidence="7">F60SS</strain>
        <tissue evidence="7">Leaves</tissue>
    </source>
</reference>
<keyword evidence="4" id="KW-0800">Toxin</keyword>
<dbReference type="GO" id="GO:0006952">
    <property type="term" value="P:defense response"/>
    <property type="evidence" value="ECO:0007669"/>
    <property type="project" value="UniProtKB-KW"/>
</dbReference>
<dbReference type="Pfam" id="PF00652">
    <property type="entry name" value="Ricin_B_lectin"/>
    <property type="match status" value="2"/>
</dbReference>
<comment type="similarity">
    <text evidence="4">Belongs to the ribosome-inactivating protein family.</text>
</comment>
<dbReference type="InterPro" id="IPR001574">
    <property type="entry name" value="Ribosome_inactivat_prot"/>
</dbReference>
<accession>A0A9Q0FN13</accession>
<dbReference type="GO" id="GO:0090729">
    <property type="term" value="F:toxin activity"/>
    <property type="evidence" value="ECO:0007669"/>
    <property type="project" value="UniProtKB-KW"/>
</dbReference>
<feature type="domain" description="Ricin B lectin" evidence="6">
    <location>
        <begin position="484"/>
        <end position="605"/>
    </location>
</feature>
<keyword evidence="4" id="KW-0378">Hydrolase</keyword>
<dbReference type="InterPro" id="IPR016138">
    <property type="entry name" value="Ribosome_inactivat_prot_sub1"/>
</dbReference>
<dbReference type="PANTHER" id="PTHR33453:SF34">
    <property type="entry name" value="RIBOSOME-INACTIVATING PROTEIN"/>
    <property type="match status" value="1"/>
</dbReference>
<dbReference type="SUPFAM" id="SSF50370">
    <property type="entry name" value="Ricin B-like lectins"/>
    <property type="match status" value="2"/>
</dbReference>
<evidence type="ECO:0000256" key="3">
    <source>
        <dbReference type="ARBA" id="ARBA00023180"/>
    </source>
</evidence>
<keyword evidence="2" id="KW-1015">Disulfide bond</keyword>
<dbReference type="Gene3D" id="3.40.420.10">
    <property type="entry name" value="Ricin (A subunit), domain 1"/>
    <property type="match status" value="1"/>
</dbReference>
<dbReference type="InterPro" id="IPR017989">
    <property type="entry name" value="Ribosome_inactivat_1/2"/>
</dbReference>
<dbReference type="InterPro" id="IPR036041">
    <property type="entry name" value="Ribosome-inact_prot_sf"/>
</dbReference>
<evidence type="ECO:0000313" key="7">
    <source>
        <dbReference type="EMBL" id="KAJ4834574.1"/>
    </source>
</evidence>
<dbReference type="PRINTS" id="PR00396">
    <property type="entry name" value="SHIGARICIN"/>
</dbReference>
<sequence length="606" mass="68106">MEGTSWRPAGIMKVAATWLWLVALTSLTWTTSSQLVLGNTEDGVAALGRPTVTAPPILEFKPWGADKKRFSKFVTALRKELASEYIRHGIPVLRNPKQVPIDQRFLLVKLFRVSDVPVTLAIDITTANVVGYRTERSKSYFFEDTWDLASPILFIDTKKDKLPFKSTYSQLEEAAAARREDIKLSCYSLDSAIVTLDDKESYQEIAGALIVIMQVVCGAARFRYIEHQMYFNIGRSEIHFKPDAAMIELENNWNRLSTGIQQSYQKAFTNWFPIKRSNGELFHVDSVSDILKANLALLKFNCISGRDRFSSSSSSSHPSTNNYPLRQVISTTSEEEDACPKVEPTTRIVGRDGLCVTVQDGDSTDGNKIMLHDCEFNHFWTLKRDSTIRWKDKCLIATSINEDDNNQEAPQQTTNNVNIMVIHNCLTAPHELTLWDVTTNGSIVSRVDDAMCLTAQSPGQGTTLTSEKTTLSSSQAWLPTYHYKPFRASIVMFYFGLCMTLKGEDRVTLVKCDWDDRSSRGWDIYPDGTIRPVPAPRRCLTSESNSLVEIKDCIGSPSQRWMFMNDGTILNPGSELVLEAVTLAPGYDVKLKKPSGNDGQKWIPLL</sequence>
<dbReference type="EMBL" id="JAKUCV010004667">
    <property type="protein sequence ID" value="KAJ4834574.1"/>
    <property type="molecule type" value="Genomic_DNA"/>
</dbReference>
<feature type="chain" id="PRO_5040470998" description="Ribosome-inactivating protein" evidence="5">
    <location>
        <begin position="34"/>
        <end position="606"/>
    </location>
</feature>